<evidence type="ECO:0000313" key="2">
    <source>
        <dbReference type="Proteomes" id="UP000828941"/>
    </source>
</evidence>
<comment type="caution">
    <text evidence="1">The sequence shown here is derived from an EMBL/GenBank/DDBJ whole genome shotgun (WGS) entry which is preliminary data.</text>
</comment>
<keyword evidence="2" id="KW-1185">Reference proteome</keyword>
<reference evidence="1 2" key="1">
    <citation type="journal article" date="2022" name="DNA Res.">
        <title>Chromosomal-level genome assembly of the orchid tree Bauhinia variegata (Leguminosae; Cercidoideae) supports the allotetraploid origin hypothesis of Bauhinia.</title>
        <authorList>
            <person name="Zhong Y."/>
            <person name="Chen Y."/>
            <person name="Zheng D."/>
            <person name="Pang J."/>
            <person name="Liu Y."/>
            <person name="Luo S."/>
            <person name="Meng S."/>
            <person name="Qian L."/>
            <person name="Wei D."/>
            <person name="Dai S."/>
            <person name="Zhou R."/>
        </authorList>
    </citation>
    <scope>NUCLEOTIDE SEQUENCE [LARGE SCALE GENOMIC DNA]</scope>
    <source>
        <strain evidence="1">BV-YZ2020</strain>
    </source>
</reference>
<evidence type="ECO:0000313" key="1">
    <source>
        <dbReference type="EMBL" id="KAI4306125.1"/>
    </source>
</evidence>
<dbReference type="EMBL" id="CM039437">
    <property type="protein sequence ID" value="KAI4306125.1"/>
    <property type="molecule type" value="Genomic_DNA"/>
</dbReference>
<dbReference type="Proteomes" id="UP000828941">
    <property type="component" value="Chromosome 12"/>
</dbReference>
<accession>A0ACB9L9A7</accession>
<proteinExistence type="predicted"/>
<gene>
    <name evidence="1" type="ORF">L6164_029432</name>
</gene>
<sequence length="375" mass="41662">MNPNPPPFDFFVPTPTSCYLSPEHSSSLLMVPSSNMEASVLAVEKILNYIFRNKKLLEEALTHSSYTGSQTYERLEFIGDPVLGLAISNHLFLAYPNLEPGNLSLLRAANISTEKLARVAIRHGIHHYVRHNAPALIGKVTEFVEAVNEEDEADVVVYGGSVKAPKVLADIVESVAAAVYVDVGFDLQRLWVIFRGLLEPIVTLDDLKRQPQPVTMLFEFCQKQGKHVDIKHWRNGERNIANVYIDGQFVASASSEQKVIAKLDAAKEALHKLTKFAPPNIGMLDYCIGLDSAFEIQAGKQKLHELCGKKKWPKPEYGTLKDEGPAHEKKFVCSVKIKTADGILYMTGDEKSRVKDAENSAASLMIRALQESNFL</sequence>
<protein>
    <submittedName>
        <fullName evidence="1">Uncharacterized protein</fullName>
    </submittedName>
</protein>
<organism evidence="1 2">
    <name type="scientific">Bauhinia variegata</name>
    <name type="common">Purple orchid tree</name>
    <name type="synonym">Phanera variegata</name>
    <dbReference type="NCBI Taxonomy" id="167791"/>
    <lineage>
        <taxon>Eukaryota</taxon>
        <taxon>Viridiplantae</taxon>
        <taxon>Streptophyta</taxon>
        <taxon>Embryophyta</taxon>
        <taxon>Tracheophyta</taxon>
        <taxon>Spermatophyta</taxon>
        <taxon>Magnoliopsida</taxon>
        <taxon>eudicotyledons</taxon>
        <taxon>Gunneridae</taxon>
        <taxon>Pentapetalae</taxon>
        <taxon>rosids</taxon>
        <taxon>fabids</taxon>
        <taxon>Fabales</taxon>
        <taxon>Fabaceae</taxon>
        <taxon>Cercidoideae</taxon>
        <taxon>Cercideae</taxon>
        <taxon>Bauhiniinae</taxon>
        <taxon>Bauhinia</taxon>
    </lineage>
</organism>
<name>A0ACB9L9A7_BAUVA</name>